<dbReference type="GO" id="GO:0005829">
    <property type="term" value="C:cytosol"/>
    <property type="evidence" value="ECO:0007669"/>
    <property type="project" value="TreeGrafter"/>
</dbReference>
<dbReference type="InterPro" id="IPR011576">
    <property type="entry name" value="Pyridox_Oxase_N"/>
</dbReference>
<dbReference type="OrthoDB" id="157302at2"/>
<accession>A0A4R4RJE5</accession>
<dbReference type="GO" id="GO:0070967">
    <property type="term" value="F:coenzyme F420 binding"/>
    <property type="evidence" value="ECO:0007669"/>
    <property type="project" value="TreeGrafter"/>
</dbReference>
<dbReference type="InterPro" id="IPR012349">
    <property type="entry name" value="Split_barrel_FMN-bd"/>
</dbReference>
<evidence type="ECO:0000313" key="4">
    <source>
        <dbReference type="Proteomes" id="UP000295621"/>
    </source>
</evidence>
<organism evidence="3 4">
    <name type="scientific">Jiangella ureilytica</name>
    <dbReference type="NCBI Taxonomy" id="2530374"/>
    <lineage>
        <taxon>Bacteria</taxon>
        <taxon>Bacillati</taxon>
        <taxon>Actinomycetota</taxon>
        <taxon>Actinomycetes</taxon>
        <taxon>Jiangellales</taxon>
        <taxon>Jiangellaceae</taxon>
        <taxon>Jiangella</taxon>
    </lineage>
</organism>
<dbReference type="RefSeq" id="WP_131985080.1">
    <property type="nucleotide sequence ID" value="NZ_SMKL01000042.1"/>
</dbReference>
<evidence type="ECO:0000313" key="3">
    <source>
        <dbReference type="EMBL" id="TDC49436.1"/>
    </source>
</evidence>
<evidence type="ECO:0000256" key="1">
    <source>
        <dbReference type="ARBA" id="ARBA00023002"/>
    </source>
</evidence>
<dbReference type="InterPro" id="IPR052019">
    <property type="entry name" value="F420H2_bilvrd_red/Heme_oxyg"/>
</dbReference>
<dbReference type="AlphaFoldDB" id="A0A4R4RJE5"/>
<dbReference type="EC" id="1.-.-.-" evidence="3"/>
<feature type="domain" description="Pyridoxamine 5'-phosphate oxidase N-terminal" evidence="2">
    <location>
        <begin position="18"/>
        <end position="136"/>
    </location>
</feature>
<dbReference type="Proteomes" id="UP000295621">
    <property type="component" value="Unassembled WGS sequence"/>
</dbReference>
<evidence type="ECO:0000259" key="2">
    <source>
        <dbReference type="Pfam" id="PF01243"/>
    </source>
</evidence>
<sequence length="144" mass="16130">MSDDGTFPGIGTELGRRLAQRLRDDRVLWLTVVAPSGTPQPTPVWFVRSGDDIVIYNDRHAKRLDWLEQNPRVALHLNSDHDGGDFAVLTGRAEIREDVAPPDESPEYLAKYGDEMTRITGSPAVFAQRYSVATVIRVDRVRGE</sequence>
<dbReference type="SUPFAM" id="SSF50475">
    <property type="entry name" value="FMN-binding split barrel"/>
    <property type="match status" value="1"/>
</dbReference>
<name>A0A4R4RJE5_9ACTN</name>
<gene>
    <name evidence="3" type="ORF">E1212_18395</name>
</gene>
<dbReference type="NCBIfam" id="TIGR03667">
    <property type="entry name" value="Rv3369"/>
    <property type="match status" value="1"/>
</dbReference>
<proteinExistence type="predicted"/>
<comment type="caution">
    <text evidence="3">The sequence shown here is derived from an EMBL/GenBank/DDBJ whole genome shotgun (WGS) entry which is preliminary data.</text>
</comment>
<keyword evidence="1 3" id="KW-0560">Oxidoreductase</keyword>
<keyword evidence="4" id="KW-1185">Reference proteome</keyword>
<dbReference type="InterPro" id="IPR019966">
    <property type="entry name" value="F420-dep_enz_PPOX_Rv3369"/>
</dbReference>
<dbReference type="Pfam" id="PF01243">
    <property type="entry name" value="PNPOx_N"/>
    <property type="match status" value="1"/>
</dbReference>
<dbReference type="GO" id="GO:0016627">
    <property type="term" value="F:oxidoreductase activity, acting on the CH-CH group of donors"/>
    <property type="evidence" value="ECO:0007669"/>
    <property type="project" value="TreeGrafter"/>
</dbReference>
<dbReference type="PANTHER" id="PTHR35176">
    <property type="entry name" value="HEME OXYGENASE HI_0854-RELATED"/>
    <property type="match status" value="1"/>
</dbReference>
<reference evidence="3 4" key="1">
    <citation type="submission" date="2019-02" db="EMBL/GenBank/DDBJ databases">
        <title>Draft genome sequences of novel Actinobacteria.</title>
        <authorList>
            <person name="Sahin N."/>
            <person name="Ay H."/>
            <person name="Saygin H."/>
        </authorList>
    </citation>
    <scope>NUCLEOTIDE SEQUENCE [LARGE SCALE GENOMIC DNA]</scope>
    <source>
        <strain evidence="3 4">KC603</strain>
    </source>
</reference>
<protein>
    <submittedName>
        <fullName evidence="3">TIGR03667 family PPOX class F420-dependent oxidoreductase</fullName>
        <ecNumber evidence="3">1.-.-.-</ecNumber>
    </submittedName>
</protein>
<dbReference type="Gene3D" id="2.30.110.10">
    <property type="entry name" value="Electron Transport, Fmn-binding Protein, Chain A"/>
    <property type="match status" value="1"/>
</dbReference>
<dbReference type="PANTHER" id="PTHR35176:SF6">
    <property type="entry name" value="HEME OXYGENASE HI_0854-RELATED"/>
    <property type="match status" value="1"/>
</dbReference>
<dbReference type="EMBL" id="SMKL01000042">
    <property type="protein sequence ID" value="TDC49436.1"/>
    <property type="molecule type" value="Genomic_DNA"/>
</dbReference>